<evidence type="ECO:0000313" key="2">
    <source>
        <dbReference type="Proteomes" id="UP000467700"/>
    </source>
</evidence>
<dbReference type="Proteomes" id="UP000467700">
    <property type="component" value="Unassembled WGS sequence"/>
</dbReference>
<comment type="caution">
    <text evidence="1">The sequence shown here is derived from an EMBL/GenBank/DDBJ whole genome shotgun (WGS) entry which is preliminary data.</text>
</comment>
<evidence type="ECO:0000313" key="1">
    <source>
        <dbReference type="EMBL" id="CAA7267523.1"/>
    </source>
</evidence>
<protein>
    <submittedName>
        <fullName evidence="1">Uncharacterized protein</fullName>
    </submittedName>
</protein>
<proteinExistence type="predicted"/>
<name>A0A8S0XP77_CYCAE</name>
<keyword evidence="2" id="KW-1185">Reference proteome</keyword>
<sequence length="280" mass="32256">MKADERTLRDSGELYYCWTDKTHMKELVRQLEVVTIRDPSLAVHVNILNVTVVDHEFKSIMEKLARCIALLPNLHTVQLRTMPAWSYLECFMSNVFKQYTYPQIRTVAVCSRASPIMESCPGMVRLYAYNGLQYGCLDHFVEKSYSQVEVLGTPVDKYSLTKHSVESKYHSFVKGETLVQSLPNLRDITLDRLILGRAFDWIKPIMQLRNLQTIRLRMDSDTPALPHDRHRACAEWIKWSQHILSQNQNPDIVNKQVILTDPDGKVTVYVVAGLAKYVGL</sequence>
<dbReference type="OrthoDB" id="2891411at2759"/>
<organism evidence="1 2">
    <name type="scientific">Cyclocybe aegerita</name>
    <name type="common">Black poplar mushroom</name>
    <name type="synonym">Agrocybe aegerita</name>
    <dbReference type="NCBI Taxonomy" id="1973307"/>
    <lineage>
        <taxon>Eukaryota</taxon>
        <taxon>Fungi</taxon>
        <taxon>Dikarya</taxon>
        <taxon>Basidiomycota</taxon>
        <taxon>Agaricomycotina</taxon>
        <taxon>Agaricomycetes</taxon>
        <taxon>Agaricomycetidae</taxon>
        <taxon>Agaricales</taxon>
        <taxon>Agaricineae</taxon>
        <taxon>Bolbitiaceae</taxon>
        <taxon>Cyclocybe</taxon>
    </lineage>
</organism>
<dbReference type="AlphaFoldDB" id="A0A8S0XP77"/>
<accession>A0A8S0XP77</accession>
<gene>
    <name evidence="1" type="ORF">AAE3_LOCUS9767</name>
</gene>
<dbReference type="EMBL" id="CACVBS010000060">
    <property type="protein sequence ID" value="CAA7267523.1"/>
    <property type="molecule type" value="Genomic_DNA"/>
</dbReference>
<reference evidence="1 2" key="1">
    <citation type="submission" date="2020-01" db="EMBL/GenBank/DDBJ databases">
        <authorList>
            <person name="Gupta K D."/>
        </authorList>
    </citation>
    <scope>NUCLEOTIDE SEQUENCE [LARGE SCALE GENOMIC DNA]</scope>
</reference>